<feature type="transmembrane region" description="Helical" evidence="4">
    <location>
        <begin position="375"/>
        <end position="396"/>
    </location>
</feature>
<dbReference type="PANTHER" id="PTHR44688:SF16">
    <property type="entry name" value="DNA-BINDING TRANSCRIPTIONAL ACTIVATOR DEVR_DOSR"/>
    <property type="match status" value="1"/>
</dbReference>
<dbReference type="SMART" id="SM00421">
    <property type="entry name" value="HTH_LUXR"/>
    <property type="match status" value="1"/>
</dbReference>
<dbReference type="EMBL" id="JAYMFF010000009">
    <property type="protein sequence ID" value="MEC4175884.1"/>
    <property type="molecule type" value="Genomic_DNA"/>
</dbReference>
<evidence type="ECO:0000256" key="4">
    <source>
        <dbReference type="SAM" id="Phobius"/>
    </source>
</evidence>
<gene>
    <name evidence="6" type="ORF">VIN30_05440</name>
</gene>
<keyword evidence="7" id="KW-1185">Reference proteome</keyword>
<dbReference type="RefSeq" id="WP_338209930.1">
    <property type="nucleotide sequence ID" value="NZ_JAYMFF010000009.1"/>
</dbReference>
<feature type="transmembrane region" description="Helical" evidence="4">
    <location>
        <begin position="252"/>
        <end position="274"/>
    </location>
</feature>
<dbReference type="Proteomes" id="UP001349994">
    <property type="component" value="Unassembled WGS sequence"/>
</dbReference>
<evidence type="ECO:0000256" key="3">
    <source>
        <dbReference type="ARBA" id="ARBA00023163"/>
    </source>
</evidence>
<dbReference type="InterPro" id="IPR000792">
    <property type="entry name" value="Tscrpt_reg_LuxR_C"/>
</dbReference>
<keyword evidence="2" id="KW-0238">DNA-binding</keyword>
<accession>A0ABU6IHH9</accession>
<dbReference type="CDD" id="cd06170">
    <property type="entry name" value="LuxR_C_like"/>
    <property type="match status" value="1"/>
</dbReference>
<dbReference type="Gene3D" id="1.10.10.10">
    <property type="entry name" value="Winged helix-like DNA-binding domain superfamily/Winged helix DNA-binding domain"/>
    <property type="match status" value="1"/>
</dbReference>
<feature type="transmembrane region" description="Helical" evidence="4">
    <location>
        <begin position="44"/>
        <end position="67"/>
    </location>
</feature>
<name>A0ABU6IHH9_9ACTN</name>
<keyword evidence="1" id="KW-0805">Transcription regulation</keyword>
<protein>
    <submittedName>
        <fullName evidence="6">LuxR C-terminal-related transcriptional regulator</fullName>
    </submittedName>
</protein>
<feature type="transmembrane region" description="Helical" evidence="4">
    <location>
        <begin position="88"/>
        <end position="107"/>
    </location>
</feature>
<feature type="transmembrane region" description="Helical" evidence="4">
    <location>
        <begin position="148"/>
        <end position="166"/>
    </location>
</feature>
<reference evidence="6 7" key="1">
    <citation type="submission" date="2024-01" db="EMBL/GenBank/DDBJ databases">
        <title>novel species in genus Adlercreutzia.</title>
        <authorList>
            <person name="Liu X."/>
        </authorList>
    </citation>
    <scope>NUCLEOTIDE SEQUENCE [LARGE SCALE GENOMIC DNA]</scope>
    <source>
        <strain evidence="6 7">R7</strain>
    </source>
</reference>
<dbReference type="InterPro" id="IPR036388">
    <property type="entry name" value="WH-like_DNA-bd_sf"/>
</dbReference>
<dbReference type="PRINTS" id="PR00038">
    <property type="entry name" value="HTHLUXR"/>
</dbReference>
<comment type="caution">
    <text evidence="6">The sequence shown here is derived from an EMBL/GenBank/DDBJ whole genome shotgun (WGS) entry which is preliminary data.</text>
</comment>
<dbReference type="PROSITE" id="PS50043">
    <property type="entry name" value="HTH_LUXR_2"/>
    <property type="match status" value="1"/>
</dbReference>
<dbReference type="Pfam" id="PF00196">
    <property type="entry name" value="GerE"/>
    <property type="match status" value="1"/>
</dbReference>
<evidence type="ECO:0000313" key="7">
    <source>
        <dbReference type="Proteomes" id="UP001349994"/>
    </source>
</evidence>
<proteinExistence type="predicted"/>
<evidence type="ECO:0000256" key="1">
    <source>
        <dbReference type="ARBA" id="ARBA00023015"/>
    </source>
</evidence>
<feature type="transmembrane region" description="Helical" evidence="4">
    <location>
        <begin position="113"/>
        <end position="136"/>
    </location>
</feature>
<evidence type="ECO:0000256" key="2">
    <source>
        <dbReference type="ARBA" id="ARBA00023125"/>
    </source>
</evidence>
<keyword evidence="3" id="KW-0804">Transcription</keyword>
<dbReference type="PANTHER" id="PTHR44688">
    <property type="entry name" value="DNA-BINDING TRANSCRIPTIONAL ACTIVATOR DEVR_DOSR"/>
    <property type="match status" value="1"/>
</dbReference>
<feature type="transmembrane region" description="Helical" evidence="4">
    <location>
        <begin position="348"/>
        <end position="369"/>
    </location>
</feature>
<feature type="transmembrane region" description="Helical" evidence="4">
    <location>
        <begin position="172"/>
        <end position="193"/>
    </location>
</feature>
<evidence type="ECO:0000259" key="5">
    <source>
        <dbReference type="PROSITE" id="PS50043"/>
    </source>
</evidence>
<keyword evidence="4" id="KW-1133">Transmembrane helix</keyword>
<feature type="transmembrane region" description="Helical" evidence="4">
    <location>
        <begin position="20"/>
        <end position="38"/>
    </location>
</feature>
<keyword evidence="4" id="KW-0472">Membrane</keyword>
<feature type="domain" description="HTH luxR-type" evidence="5">
    <location>
        <begin position="424"/>
        <end position="488"/>
    </location>
</feature>
<organism evidence="6 7">
    <name type="scientific">Adlercreutzia wanghongyangiae</name>
    <dbReference type="NCBI Taxonomy" id="3111451"/>
    <lineage>
        <taxon>Bacteria</taxon>
        <taxon>Bacillati</taxon>
        <taxon>Actinomycetota</taxon>
        <taxon>Coriobacteriia</taxon>
        <taxon>Eggerthellales</taxon>
        <taxon>Eggerthellaceae</taxon>
        <taxon>Adlercreutzia</taxon>
    </lineage>
</organism>
<evidence type="ECO:0000313" key="6">
    <source>
        <dbReference type="EMBL" id="MEC4175884.1"/>
    </source>
</evidence>
<dbReference type="InterPro" id="IPR016032">
    <property type="entry name" value="Sig_transdc_resp-reg_C-effctor"/>
</dbReference>
<feature type="transmembrane region" description="Helical" evidence="4">
    <location>
        <begin position="286"/>
        <end position="306"/>
    </location>
</feature>
<sequence length="488" mass="51081">MGAGTQENAAAEGSCRRLRAPFWGVGCAWAAFLCAVRFTDLGGVALPVALLSDVTAMALGAAVAAAAMVAGAVRGRIGAGFAMPSRGLLVGSGGAAAVGSIGLFGWYDGFAAVPASAALALCVLFGAALMLVAIGWGSLYAHLEPEQLLPNGAVALVIASLCHAAHEAAGFGTAAWLIVVVLIVASTGCALAAQKRVSPIVPVDNEVTRDGGRTVLRALRVLWMPLAGACLSCFIFGLTWDPIVSSEQDMRVAHQVWGAMVAGPLIMGLAVAAVSARSRGTSPLRLFDQTVYPVAVMLLLVIPVINQAFPDLRFAGNILSSGSFAVVALCMWSNMAAAVRTVPIAPRLVFSAAFVLFALCFVAGLQSIAVVGTDGRTLCLVMFAVYLGLMAVSFALDNREEKASLVPERAADDTRSYIHRRCDEIAQSGGLSPREIDVLYYLARGYNHAYIAKKLYISENTVRTHVRHIYGKLNLSSREDLIDLVDGA</sequence>
<feature type="transmembrane region" description="Helical" evidence="4">
    <location>
        <begin position="221"/>
        <end position="240"/>
    </location>
</feature>
<feature type="transmembrane region" description="Helical" evidence="4">
    <location>
        <begin position="318"/>
        <end position="336"/>
    </location>
</feature>
<dbReference type="SUPFAM" id="SSF46894">
    <property type="entry name" value="C-terminal effector domain of the bipartite response regulators"/>
    <property type="match status" value="1"/>
</dbReference>
<keyword evidence="4" id="KW-0812">Transmembrane</keyword>